<feature type="transmembrane region" description="Helical" evidence="6">
    <location>
        <begin position="266"/>
        <end position="286"/>
    </location>
</feature>
<dbReference type="Pfam" id="PF00482">
    <property type="entry name" value="T2SSF"/>
    <property type="match status" value="1"/>
</dbReference>
<gene>
    <name evidence="8" type="ORF">IWH25_14280</name>
</gene>
<feature type="transmembrane region" description="Helical" evidence="6">
    <location>
        <begin position="6"/>
        <end position="27"/>
    </location>
</feature>
<feature type="domain" description="Type II secretion system protein GspF" evidence="7">
    <location>
        <begin position="158"/>
        <end position="282"/>
    </location>
</feature>
<feature type="transmembrane region" description="Helical" evidence="6">
    <location>
        <begin position="120"/>
        <end position="140"/>
    </location>
</feature>
<evidence type="ECO:0000313" key="9">
    <source>
        <dbReference type="Proteomes" id="UP000663444"/>
    </source>
</evidence>
<evidence type="ECO:0000256" key="1">
    <source>
        <dbReference type="ARBA" id="ARBA00004651"/>
    </source>
</evidence>
<dbReference type="InterPro" id="IPR018076">
    <property type="entry name" value="T2SS_GspF_dom"/>
</dbReference>
<dbReference type="RefSeq" id="WP_203386444.1">
    <property type="nucleotide sequence ID" value="NZ_CP064781.1"/>
</dbReference>
<evidence type="ECO:0000259" key="7">
    <source>
        <dbReference type="Pfam" id="PF00482"/>
    </source>
</evidence>
<dbReference type="EMBL" id="CP064781">
    <property type="protein sequence ID" value="QRJ62914.1"/>
    <property type="molecule type" value="Genomic_DNA"/>
</dbReference>
<dbReference type="Gene3D" id="1.20.81.30">
    <property type="entry name" value="Type II secretion system (T2SS), domain F"/>
    <property type="match status" value="1"/>
</dbReference>
<reference evidence="8" key="1">
    <citation type="submission" date="2020-11" db="EMBL/GenBank/DDBJ databases">
        <title>Azospira restricta DSM 18626 genome sequence.</title>
        <authorList>
            <person name="Moe W.M."/>
        </authorList>
    </citation>
    <scope>NUCLEOTIDE SEQUENCE</scope>
    <source>
        <strain evidence="8">DSM 18626</strain>
    </source>
</reference>
<accession>A0A974PX85</accession>
<evidence type="ECO:0000256" key="3">
    <source>
        <dbReference type="ARBA" id="ARBA00022692"/>
    </source>
</evidence>
<name>A0A974PX85_9RHOO</name>
<dbReference type="KEGG" id="ares:IWH25_14280"/>
<keyword evidence="3 6" id="KW-0812">Transmembrane</keyword>
<evidence type="ECO:0000256" key="2">
    <source>
        <dbReference type="ARBA" id="ARBA00022475"/>
    </source>
</evidence>
<evidence type="ECO:0000256" key="6">
    <source>
        <dbReference type="SAM" id="Phobius"/>
    </source>
</evidence>
<keyword evidence="5 6" id="KW-0472">Membrane</keyword>
<evidence type="ECO:0000256" key="5">
    <source>
        <dbReference type="ARBA" id="ARBA00023136"/>
    </source>
</evidence>
<dbReference type="GO" id="GO:0005886">
    <property type="term" value="C:plasma membrane"/>
    <property type="evidence" value="ECO:0007669"/>
    <property type="project" value="UniProtKB-SubCell"/>
</dbReference>
<dbReference type="InterPro" id="IPR042094">
    <property type="entry name" value="T2SS_GspF_sf"/>
</dbReference>
<protein>
    <submittedName>
        <fullName evidence="8">Type II secretion system F family protein</fullName>
    </submittedName>
</protein>
<dbReference type="PANTHER" id="PTHR35007:SF1">
    <property type="entry name" value="PILUS ASSEMBLY PROTEIN"/>
    <property type="match status" value="1"/>
</dbReference>
<keyword evidence="2" id="KW-1003">Cell membrane</keyword>
<evidence type="ECO:0000256" key="4">
    <source>
        <dbReference type="ARBA" id="ARBA00022989"/>
    </source>
</evidence>
<proteinExistence type="predicted"/>
<organism evidence="8 9">
    <name type="scientific">Azospira restricta</name>
    <dbReference type="NCBI Taxonomy" id="404405"/>
    <lineage>
        <taxon>Bacteria</taxon>
        <taxon>Pseudomonadati</taxon>
        <taxon>Pseudomonadota</taxon>
        <taxon>Betaproteobacteria</taxon>
        <taxon>Rhodocyclales</taxon>
        <taxon>Rhodocyclaceae</taxon>
        <taxon>Azospira</taxon>
    </lineage>
</organism>
<comment type="subcellular location">
    <subcellularLocation>
        <location evidence="1">Cell membrane</location>
        <topology evidence="1">Multi-pass membrane protein</topology>
    </subcellularLocation>
</comment>
<dbReference type="AlphaFoldDB" id="A0A974PX85"/>
<feature type="transmembrane region" description="Helical" evidence="6">
    <location>
        <begin position="95"/>
        <end position="114"/>
    </location>
</feature>
<keyword evidence="9" id="KW-1185">Reference proteome</keyword>
<sequence>MDYLFYLFIVLIFIAVTLLAEAVLIWWNTTRGPEAQRIARRIRLMSAGAHKGDDQPLLLKQRLLAEAPALAKALLQVPRVHQLDRLLEQSGLPWTVGRFFALSALAFVVGVVVGRILSPALLFQLVVGAAVASLPFFYVLRKRQQRLEKFEEQLPEALDLIGRALRAGHAFPSALKMVGDEMSDPIANEFRIAFDEVNYGISMQAALTNLAVRVPSMDLRYFVIAVLIQRETGGNLSEILNNISTIIRDRLKLLGKIRVLSAEGRLSAWILGLLPFATGFIIYLINPAFIGVLWTDAIGQRFIAGAAMMMLVGFVWMRKIIRIHV</sequence>
<keyword evidence="4 6" id="KW-1133">Transmembrane helix</keyword>
<dbReference type="PANTHER" id="PTHR35007">
    <property type="entry name" value="INTEGRAL MEMBRANE PROTEIN-RELATED"/>
    <property type="match status" value="1"/>
</dbReference>
<feature type="transmembrane region" description="Helical" evidence="6">
    <location>
        <begin position="298"/>
        <end position="317"/>
    </location>
</feature>
<evidence type="ECO:0000313" key="8">
    <source>
        <dbReference type="EMBL" id="QRJ62914.1"/>
    </source>
</evidence>
<dbReference type="Proteomes" id="UP000663444">
    <property type="component" value="Chromosome"/>
</dbReference>